<protein>
    <submittedName>
        <fullName evidence="5">Peptidase M13 N-terminal domain-containing protein</fullName>
    </submittedName>
</protein>
<dbReference type="GO" id="GO:0016485">
    <property type="term" value="P:protein processing"/>
    <property type="evidence" value="ECO:0007669"/>
    <property type="project" value="TreeGrafter"/>
</dbReference>
<evidence type="ECO:0000313" key="4">
    <source>
        <dbReference type="Proteomes" id="UP000887565"/>
    </source>
</evidence>
<evidence type="ECO:0000259" key="3">
    <source>
        <dbReference type="Pfam" id="PF05649"/>
    </source>
</evidence>
<evidence type="ECO:0000313" key="5">
    <source>
        <dbReference type="WBParaSite" id="nRc.2.0.1.t30206-RA"/>
    </source>
</evidence>
<comment type="similarity">
    <text evidence="1">Belongs to the peptidase M13 family.</text>
</comment>
<evidence type="ECO:0000256" key="1">
    <source>
        <dbReference type="ARBA" id="ARBA00007357"/>
    </source>
</evidence>
<dbReference type="InterPro" id="IPR024079">
    <property type="entry name" value="MetalloPept_cat_dom_sf"/>
</dbReference>
<dbReference type="InterPro" id="IPR000718">
    <property type="entry name" value="Peptidase_M13"/>
</dbReference>
<dbReference type="Gene3D" id="3.40.390.10">
    <property type="entry name" value="Collagenase (Catalytic Domain)"/>
    <property type="match status" value="2"/>
</dbReference>
<name>A0A915JV80_ROMCU</name>
<dbReference type="GO" id="GO:0004222">
    <property type="term" value="F:metalloendopeptidase activity"/>
    <property type="evidence" value="ECO:0007669"/>
    <property type="project" value="InterPro"/>
</dbReference>
<dbReference type="Gene3D" id="1.10.1380.10">
    <property type="entry name" value="Neutral endopeptidase , domain2"/>
    <property type="match status" value="1"/>
</dbReference>
<dbReference type="PANTHER" id="PTHR11733">
    <property type="entry name" value="ZINC METALLOPROTEASE FAMILY M13 NEPRILYSIN-RELATED"/>
    <property type="match status" value="1"/>
</dbReference>
<feature type="domain" description="Peptidase M13 N-terminal" evidence="3">
    <location>
        <begin position="108"/>
        <end position="284"/>
    </location>
</feature>
<dbReference type="InterPro" id="IPR008753">
    <property type="entry name" value="Peptidase_M13_N"/>
</dbReference>
<proteinExistence type="inferred from homology"/>
<dbReference type="OMA" id="HIRSMED"/>
<organism evidence="4 5">
    <name type="scientific">Romanomermis culicivorax</name>
    <name type="common">Nematode worm</name>
    <dbReference type="NCBI Taxonomy" id="13658"/>
    <lineage>
        <taxon>Eukaryota</taxon>
        <taxon>Metazoa</taxon>
        <taxon>Ecdysozoa</taxon>
        <taxon>Nematoda</taxon>
        <taxon>Enoplea</taxon>
        <taxon>Dorylaimia</taxon>
        <taxon>Mermithida</taxon>
        <taxon>Mermithoidea</taxon>
        <taxon>Mermithidae</taxon>
        <taxon>Romanomermis</taxon>
    </lineage>
</organism>
<dbReference type="Pfam" id="PF05649">
    <property type="entry name" value="Peptidase_M13_N"/>
    <property type="match status" value="2"/>
</dbReference>
<feature type="compositionally biased region" description="Polar residues" evidence="2">
    <location>
        <begin position="72"/>
        <end position="82"/>
    </location>
</feature>
<reference evidence="5" key="1">
    <citation type="submission" date="2022-11" db="UniProtKB">
        <authorList>
            <consortium name="WormBaseParasite"/>
        </authorList>
    </citation>
    <scope>IDENTIFICATION</scope>
</reference>
<keyword evidence="4" id="KW-1185">Reference proteome</keyword>
<dbReference type="WBParaSite" id="nRc.2.0.1.t30206-RA">
    <property type="protein sequence ID" value="nRc.2.0.1.t30206-RA"/>
    <property type="gene ID" value="nRc.2.0.1.g30206"/>
</dbReference>
<evidence type="ECO:0000256" key="2">
    <source>
        <dbReference type="SAM" id="MobiDB-lite"/>
    </source>
</evidence>
<dbReference type="GO" id="GO:0005886">
    <property type="term" value="C:plasma membrane"/>
    <property type="evidence" value="ECO:0007669"/>
    <property type="project" value="TreeGrafter"/>
</dbReference>
<feature type="domain" description="Peptidase M13 N-terminal" evidence="3">
    <location>
        <begin position="300"/>
        <end position="390"/>
    </location>
</feature>
<accession>A0A915JV80</accession>
<dbReference type="PROSITE" id="PS51885">
    <property type="entry name" value="NEPRILYSIN"/>
    <property type="match status" value="1"/>
</dbReference>
<dbReference type="PANTHER" id="PTHR11733:SF240">
    <property type="entry name" value="GH14155P-RELATED"/>
    <property type="match status" value="1"/>
</dbReference>
<dbReference type="AlphaFoldDB" id="A0A915JV80"/>
<dbReference type="SUPFAM" id="SSF55486">
    <property type="entry name" value="Metalloproteases ('zincins'), catalytic domain"/>
    <property type="match status" value="1"/>
</dbReference>
<sequence>VILDLHYTLSPCQFWASKGIVANYTNNFQTIGNYKIISTTLPDDNVKPEFVSNTLTRVNRAANKGQRGIGARQQQPTSTSNKVDVCNKPECKELAKYVLDTMDQSADPCKDFMQYSCGKWMKDAVPRFARRVDHIRSMEDRLAALLADSSRSSSKAIQFVKDLYKKCIDTTTINKQNSKPIHKFLQDVGGWPILLSKWDERSANLQQLFGKIFQSTRVLLSNNVLQSPFLLRLSVHTENTKQFYLDFHEHETIILAMFHRDKTHEPKIAAYKKLFTKFVSLIAGDLKLNVNNNQINMDWSKNFRLEAYGVKGEPRSSFCTKTCEFMDMATAALYIKKYFPQSEKAEAENMVTELRKEIRKGLSKLSWMDEATKKKAIEKFDMIESFIAYPDYALTDQALDRFYDKLTMKSLDAYSDMLTAVNTFNRKNTLNMLSKAPDKRLLVDPLYINGYYYRAYNFGSIASMMVDGFLALVGQRELEDDAGGPEITEYEGPETGNAYQEHIIQGYFKE</sequence>
<dbReference type="InterPro" id="IPR042089">
    <property type="entry name" value="Peptidase_M13_dom_2"/>
</dbReference>
<feature type="region of interest" description="Disordered" evidence="2">
    <location>
        <begin position="63"/>
        <end position="82"/>
    </location>
</feature>
<dbReference type="Proteomes" id="UP000887565">
    <property type="component" value="Unplaced"/>
</dbReference>